<dbReference type="Proteomes" id="UP001219525">
    <property type="component" value="Unassembled WGS sequence"/>
</dbReference>
<organism evidence="3 4">
    <name type="scientific">Mycena pura</name>
    <dbReference type="NCBI Taxonomy" id="153505"/>
    <lineage>
        <taxon>Eukaryota</taxon>
        <taxon>Fungi</taxon>
        <taxon>Dikarya</taxon>
        <taxon>Basidiomycota</taxon>
        <taxon>Agaricomycotina</taxon>
        <taxon>Agaricomycetes</taxon>
        <taxon>Agaricomycetidae</taxon>
        <taxon>Agaricales</taxon>
        <taxon>Marasmiineae</taxon>
        <taxon>Mycenaceae</taxon>
        <taxon>Mycena</taxon>
    </lineage>
</organism>
<sequence>MLLALPLVILGAAFAVQAHLAHDAGVLRVARHHSRISVPRAPLDPSPKLHRRKSCLARKTTTKTAAAAKATALNEAAVAGIIKVVDSRCGPSGATTKITKTAGPNGDIDWLNCGLTGEGWSPPRIDIQEVKAIDLNDALKSSSSPFHACSKFVPFFYKYGGENGIPPIMLASFAMQESTCNPETVGGGGEQGLMQLTKDKCGGAPNNNCKDPEFNIKKGAAFFAKTLSDNNGDLLLSIGEYNGWYKGLTRAKATAARYTSCCRCQNNMDYLHQHLNGWMQNTNPYTMGLGKYFNLDVCGN</sequence>
<evidence type="ECO:0000259" key="2">
    <source>
        <dbReference type="Pfam" id="PF01464"/>
    </source>
</evidence>
<dbReference type="InterPro" id="IPR023346">
    <property type="entry name" value="Lysozyme-like_dom_sf"/>
</dbReference>
<evidence type="ECO:0000313" key="4">
    <source>
        <dbReference type="Proteomes" id="UP001219525"/>
    </source>
</evidence>
<evidence type="ECO:0000256" key="1">
    <source>
        <dbReference type="SAM" id="SignalP"/>
    </source>
</evidence>
<accession>A0AAD6YFW8</accession>
<evidence type="ECO:0000313" key="3">
    <source>
        <dbReference type="EMBL" id="KAJ7217828.1"/>
    </source>
</evidence>
<reference evidence="3" key="1">
    <citation type="submission" date="2023-03" db="EMBL/GenBank/DDBJ databases">
        <title>Massive genome expansion in bonnet fungi (Mycena s.s.) driven by repeated elements and novel gene families across ecological guilds.</title>
        <authorList>
            <consortium name="Lawrence Berkeley National Laboratory"/>
            <person name="Harder C.B."/>
            <person name="Miyauchi S."/>
            <person name="Viragh M."/>
            <person name="Kuo A."/>
            <person name="Thoen E."/>
            <person name="Andreopoulos B."/>
            <person name="Lu D."/>
            <person name="Skrede I."/>
            <person name="Drula E."/>
            <person name="Henrissat B."/>
            <person name="Morin E."/>
            <person name="Kohler A."/>
            <person name="Barry K."/>
            <person name="LaButti K."/>
            <person name="Morin E."/>
            <person name="Salamov A."/>
            <person name="Lipzen A."/>
            <person name="Mereny Z."/>
            <person name="Hegedus B."/>
            <person name="Baldrian P."/>
            <person name="Stursova M."/>
            <person name="Weitz H."/>
            <person name="Taylor A."/>
            <person name="Grigoriev I.V."/>
            <person name="Nagy L.G."/>
            <person name="Martin F."/>
            <person name="Kauserud H."/>
        </authorList>
    </citation>
    <scope>NUCLEOTIDE SEQUENCE</scope>
    <source>
        <strain evidence="3">9144</strain>
    </source>
</reference>
<dbReference type="AlphaFoldDB" id="A0AAD6YFW8"/>
<proteinExistence type="predicted"/>
<feature type="domain" description="Transglycosylase SLT" evidence="2">
    <location>
        <begin position="158"/>
        <end position="244"/>
    </location>
</feature>
<dbReference type="EMBL" id="JARJCW010000013">
    <property type="protein sequence ID" value="KAJ7217828.1"/>
    <property type="molecule type" value="Genomic_DNA"/>
</dbReference>
<dbReference type="InterPro" id="IPR008258">
    <property type="entry name" value="Transglycosylase_SLT_dom_1"/>
</dbReference>
<protein>
    <submittedName>
        <fullName evidence="3">Lysozyme-like protein</fullName>
    </submittedName>
</protein>
<comment type="caution">
    <text evidence="3">The sequence shown here is derived from an EMBL/GenBank/DDBJ whole genome shotgun (WGS) entry which is preliminary data.</text>
</comment>
<dbReference type="SUPFAM" id="SSF53955">
    <property type="entry name" value="Lysozyme-like"/>
    <property type="match status" value="1"/>
</dbReference>
<dbReference type="Gene3D" id="1.10.530.10">
    <property type="match status" value="1"/>
</dbReference>
<feature type="chain" id="PRO_5042121372" evidence="1">
    <location>
        <begin position="19"/>
        <end position="300"/>
    </location>
</feature>
<keyword evidence="4" id="KW-1185">Reference proteome</keyword>
<gene>
    <name evidence="3" type="ORF">GGX14DRAFT_495068</name>
</gene>
<feature type="signal peptide" evidence="1">
    <location>
        <begin position="1"/>
        <end position="18"/>
    </location>
</feature>
<dbReference type="Pfam" id="PF01464">
    <property type="entry name" value="SLT"/>
    <property type="match status" value="1"/>
</dbReference>
<name>A0AAD6YFW8_9AGAR</name>
<keyword evidence="1" id="KW-0732">Signal</keyword>